<dbReference type="UniPathway" id="UPA00060">
    <property type="reaction ID" value="UER00138"/>
</dbReference>
<protein>
    <recommendedName>
        <fullName evidence="2">hydroxymethylpyrimidine kinase</fullName>
        <ecNumber evidence="2">2.7.1.49</ecNumber>
    </recommendedName>
</protein>
<keyword evidence="5 8" id="KW-0418">Kinase</keyword>
<name>A4TXN3_9PROT</name>
<comment type="pathway">
    <text evidence="1">Cofactor biosynthesis; thiamine diphosphate biosynthesis.</text>
</comment>
<dbReference type="GO" id="GO:0009228">
    <property type="term" value="P:thiamine biosynthetic process"/>
    <property type="evidence" value="ECO:0007669"/>
    <property type="project" value="InterPro"/>
</dbReference>
<dbReference type="InterPro" id="IPR004399">
    <property type="entry name" value="HMP/HMP-P_kinase_dom"/>
</dbReference>
<gene>
    <name evidence="8" type="ORF">MGR_3501</name>
</gene>
<dbReference type="SUPFAM" id="SSF53613">
    <property type="entry name" value="Ribokinase-like"/>
    <property type="match status" value="1"/>
</dbReference>
<feature type="domain" description="Pyridoxamine kinase/Phosphomethylpyrimidine kinase" evidence="7">
    <location>
        <begin position="12"/>
        <end position="257"/>
    </location>
</feature>
<dbReference type="Gene3D" id="3.40.1190.20">
    <property type="match status" value="1"/>
</dbReference>
<dbReference type="AlphaFoldDB" id="A4TXN3"/>
<dbReference type="Pfam" id="PF08543">
    <property type="entry name" value="Phos_pyr_kin"/>
    <property type="match status" value="1"/>
</dbReference>
<evidence type="ECO:0000256" key="4">
    <source>
        <dbReference type="ARBA" id="ARBA00022741"/>
    </source>
</evidence>
<dbReference type="CDD" id="cd01169">
    <property type="entry name" value="HMPP_kinase"/>
    <property type="match status" value="1"/>
</dbReference>
<evidence type="ECO:0000256" key="6">
    <source>
        <dbReference type="ARBA" id="ARBA00022840"/>
    </source>
</evidence>
<dbReference type="GO" id="GO:0008902">
    <property type="term" value="F:hydroxymethylpyrimidine kinase activity"/>
    <property type="evidence" value="ECO:0007669"/>
    <property type="project" value="UniProtKB-EC"/>
</dbReference>
<dbReference type="GO" id="GO:0005524">
    <property type="term" value="F:ATP binding"/>
    <property type="evidence" value="ECO:0007669"/>
    <property type="project" value="UniProtKB-KW"/>
</dbReference>
<dbReference type="GO" id="GO:0005829">
    <property type="term" value="C:cytosol"/>
    <property type="evidence" value="ECO:0007669"/>
    <property type="project" value="TreeGrafter"/>
</dbReference>
<dbReference type="GO" id="GO:0008972">
    <property type="term" value="F:phosphomethylpyrimidine kinase activity"/>
    <property type="evidence" value="ECO:0007669"/>
    <property type="project" value="InterPro"/>
</dbReference>
<dbReference type="PANTHER" id="PTHR20858">
    <property type="entry name" value="PHOSPHOMETHYLPYRIMIDINE KINASE"/>
    <property type="match status" value="1"/>
</dbReference>
<accession>A4TXN3</accession>
<reference evidence="8" key="1">
    <citation type="journal article" date="2007" name="J. Bacteriol.">
        <title>Comparative genome analysis of four magnetotactic bacteria reveals a complex set of group-specific genes implicated in magnetosome biomineralization and function.</title>
        <authorList>
            <person name="Richter M."/>
            <person name="Kube M."/>
            <person name="Bazylinski D.A."/>
            <person name="Lombardot T."/>
            <person name="Gloeckner F.O."/>
            <person name="Reinhardt R."/>
            <person name="Schueler D."/>
        </authorList>
    </citation>
    <scope>NUCLEOTIDE SEQUENCE</scope>
    <source>
        <strain evidence="8">MSR-1</strain>
    </source>
</reference>
<dbReference type="PANTHER" id="PTHR20858:SF17">
    <property type="entry name" value="HYDROXYMETHYLPYRIMIDINE_PHOSPHOMETHYLPYRIMIDINE KINASE THI20-RELATED"/>
    <property type="match status" value="1"/>
</dbReference>
<dbReference type="NCBIfam" id="TIGR00097">
    <property type="entry name" value="HMP-P_kinase"/>
    <property type="match status" value="1"/>
</dbReference>
<evidence type="ECO:0000256" key="5">
    <source>
        <dbReference type="ARBA" id="ARBA00022777"/>
    </source>
</evidence>
<dbReference type="EC" id="2.7.1.49" evidence="2"/>
<evidence type="ECO:0000256" key="3">
    <source>
        <dbReference type="ARBA" id="ARBA00022679"/>
    </source>
</evidence>
<evidence type="ECO:0000313" key="8">
    <source>
        <dbReference type="EMBL" id="CAM75390.1"/>
    </source>
</evidence>
<organism evidence="8">
    <name type="scientific">Magnetospirillum gryphiswaldense</name>
    <dbReference type="NCBI Taxonomy" id="55518"/>
    <lineage>
        <taxon>Bacteria</taxon>
        <taxon>Pseudomonadati</taxon>
        <taxon>Pseudomonadota</taxon>
        <taxon>Alphaproteobacteria</taxon>
        <taxon>Rhodospirillales</taxon>
        <taxon>Rhodospirillaceae</taxon>
        <taxon>Magnetospirillum</taxon>
    </lineage>
</organism>
<evidence type="ECO:0000256" key="2">
    <source>
        <dbReference type="ARBA" id="ARBA00012135"/>
    </source>
</evidence>
<proteinExistence type="predicted"/>
<dbReference type="InterPro" id="IPR029056">
    <property type="entry name" value="Ribokinase-like"/>
</dbReference>
<dbReference type="FunFam" id="3.40.1190.20:FF:000003">
    <property type="entry name" value="Phosphomethylpyrimidine kinase ThiD"/>
    <property type="match status" value="1"/>
</dbReference>
<evidence type="ECO:0000259" key="7">
    <source>
        <dbReference type="Pfam" id="PF08543"/>
    </source>
</evidence>
<evidence type="ECO:0000256" key="1">
    <source>
        <dbReference type="ARBA" id="ARBA00004948"/>
    </source>
</evidence>
<keyword evidence="4" id="KW-0547">Nucleotide-binding</keyword>
<dbReference type="InterPro" id="IPR013749">
    <property type="entry name" value="PM/HMP-P_kinase-1"/>
</dbReference>
<dbReference type="GO" id="GO:0009229">
    <property type="term" value="P:thiamine diphosphate biosynthetic process"/>
    <property type="evidence" value="ECO:0007669"/>
    <property type="project" value="UniProtKB-UniPathway"/>
</dbReference>
<dbReference type="EMBL" id="CU459003">
    <property type="protein sequence ID" value="CAM75390.1"/>
    <property type="molecule type" value="Genomic_DNA"/>
</dbReference>
<keyword evidence="6" id="KW-0067">ATP-binding</keyword>
<dbReference type="RefSeq" id="WP_106001494.1">
    <property type="nucleotide sequence ID" value="NZ_CP027527.1"/>
</dbReference>
<keyword evidence="3" id="KW-0808">Transferase</keyword>
<sequence>MLGRVLIVAGSDSGGGAGIQADIKAVSALGGFAATAITALTAQNTQGVFGIHPVPPAFVRQQMELVLDDIGADCIKTGMLASVSIIEAVAASLDSHGRDIPLVVDPVMVAKGGAPLLADDAARALIALLVRRAAIITPNIPEAEVLLDRPIAGIADMDRAALDLLSLGCGAVLLKGGHLEGDDLVDVLARPSGLTRFAGRRIATASTHGTGCTMASAIACGIAQGMELEQAVTRARVFVRRSIETAPGLGHGHGPLNHLHAIAPYEW</sequence>